<organism evidence="1 2">
    <name type="scientific">Nocardioides bigeumensis</name>
    <dbReference type="NCBI Taxonomy" id="433657"/>
    <lineage>
        <taxon>Bacteria</taxon>
        <taxon>Bacillati</taxon>
        <taxon>Actinomycetota</taxon>
        <taxon>Actinomycetes</taxon>
        <taxon>Propionibacteriales</taxon>
        <taxon>Nocardioidaceae</taxon>
        <taxon>Nocardioides</taxon>
    </lineage>
</organism>
<dbReference type="Gene3D" id="3.40.50.1240">
    <property type="entry name" value="Phosphoglycerate mutase-like"/>
    <property type="match status" value="1"/>
</dbReference>
<name>A0ABN2XZ11_9ACTN</name>
<comment type="caution">
    <text evidence="1">The sequence shown here is derived from an EMBL/GenBank/DDBJ whole genome shotgun (WGS) entry which is preliminary data.</text>
</comment>
<proteinExistence type="predicted"/>
<reference evidence="1 2" key="1">
    <citation type="journal article" date="2019" name="Int. J. Syst. Evol. Microbiol.">
        <title>The Global Catalogue of Microorganisms (GCM) 10K type strain sequencing project: providing services to taxonomists for standard genome sequencing and annotation.</title>
        <authorList>
            <consortium name="The Broad Institute Genomics Platform"/>
            <consortium name="The Broad Institute Genome Sequencing Center for Infectious Disease"/>
            <person name="Wu L."/>
            <person name="Ma J."/>
        </authorList>
    </citation>
    <scope>NUCLEOTIDE SEQUENCE [LARGE SCALE GENOMIC DNA]</scope>
    <source>
        <strain evidence="1 2">JCM 16021</strain>
    </source>
</reference>
<evidence type="ECO:0000313" key="1">
    <source>
        <dbReference type="EMBL" id="GAA2118759.1"/>
    </source>
</evidence>
<gene>
    <name evidence="1" type="ORF">GCM10009843_10990</name>
</gene>
<protein>
    <submittedName>
        <fullName evidence="1">Histidine phosphatase family protein</fullName>
    </submittedName>
</protein>
<dbReference type="SUPFAM" id="SSF53254">
    <property type="entry name" value="Phosphoglycerate mutase-like"/>
    <property type="match status" value="1"/>
</dbReference>
<sequence>MQQSLGGPAGLRLAIMRHAKAEGYDKPDLQRALADRGVRDSEAAGQWFAELGLVPDGALVSAAVRTRETWHGVASAAGWTGVPAIFSEPLYGAGPESALDLIRETPSSVRCLVVVGHNPTMAYIASILDDGSSDLSNEMATGFPTSAVAVFDLPADLSTWAELDQASGVLAAYHVPRG</sequence>
<accession>A0ABN2XZ11</accession>
<keyword evidence="2" id="KW-1185">Reference proteome</keyword>
<dbReference type="InterPro" id="IPR029033">
    <property type="entry name" value="His_PPase_superfam"/>
</dbReference>
<dbReference type="Proteomes" id="UP001500575">
    <property type="component" value="Unassembled WGS sequence"/>
</dbReference>
<dbReference type="EMBL" id="BAAAQQ010000002">
    <property type="protein sequence ID" value="GAA2118759.1"/>
    <property type="molecule type" value="Genomic_DNA"/>
</dbReference>
<evidence type="ECO:0000313" key="2">
    <source>
        <dbReference type="Proteomes" id="UP001500575"/>
    </source>
</evidence>